<dbReference type="Pfam" id="PF02589">
    <property type="entry name" value="LUD_dom"/>
    <property type="match status" value="1"/>
</dbReference>
<dbReference type="EMBL" id="AFHG01000052">
    <property type="protein sequence ID" value="EGK71011.1"/>
    <property type="molecule type" value="Genomic_DNA"/>
</dbReference>
<accession>F5RDN0</accession>
<name>F5RDN0_METUF</name>
<feature type="domain" description="LUD" evidence="1">
    <location>
        <begin position="43"/>
        <end position="215"/>
    </location>
</feature>
<dbReference type="PANTHER" id="PTHR43682:SF1">
    <property type="entry name" value="LACTATE UTILIZATION PROTEIN C"/>
    <property type="match status" value="1"/>
</dbReference>
<dbReference type="Proteomes" id="UP000005019">
    <property type="component" value="Unassembled WGS sequence"/>
</dbReference>
<evidence type="ECO:0000259" key="1">
    <source>
        <dbReference type="Pfam" id="PF02589"/>
    </source>
</evidence>
<dbReference type="InterPro" id="IPR024185">
    <property type="entry name" value="FTHF_cligase-like_sf"/>
</dbReference>
<dbReference type="STRING" id="1000565.METUNv1_02397"/>
<evidence type="ECO:0000313" key="3">
    <source>
        <dbReference type="Proteomes" id="UP000005019"/>
    </source>
</evidence>
<dbReference type="eggNOG" id="COG1556">
    <property type="taxonomic scope" value="Bacteria"/>
</dbReference>
<comment type="caution">
    <text evidence="2">The sequence shown here is derived from an EMBL/GenBank/DDBJ whole genome shotgun (WGS) entry which is preliminary data.</text>
</comment>
<sequence length="221" mass="23320">MSARDRILARLRAAEPGAPVAVPDVAGYYARRSRLTATELLSQLCARLRASRADVKVAAPDAWASVAAEALQQRGVRRLALGSCARAVTLAAALPDTIETVRFDGAIEGWKRALFETVDAGFTPASAGIAATGALLLNHGGALPRTLSLVPPVSLVCVDVHDLYDDLHHAASVQRWADDMPTNRVLVSSPSRTADIQQTLAYGAHGPRELIVVVIADGETA</sequence>
<dbReference type="RefSeq" id="WP_008061947.1">
    <property type="nucleotide sequence ID" value="NZ_AFHG01000052.1"/>
</dbReference>
<evidence type="ECO:0000313" key="2">
    <source>
        <dbReference type="EMBL" id="EGK71011.1"/>
    </source>
</evidence>
<gene>
    <name evidence="2" type="ORF">METUNv1_02397</name>
</gene>
<reference evidence="2 3" key="1">
    <citation type="journal article" date="2011" name="J. Bacteriol.">
        <title>Genome sequence of Methyloversatilis universalis FAM5T, a methylotrophic representative of the order Rhodocyclales.</title>
        <authorList>
            <person name="Kittichotirat W."/>
            <person name="Good N.M."/>
            <person name="Hall R."/>
            <person name="Bringel F."/>
            <person name="Lajus A."/>
            <person name="Medigue C."/>
            <person name="Smalley N.E."/>
            <person name="Beck D."/>
            <person name="Bumgarner R."/>
            <person name="Vuilleumier S."/>
            <person name="Kalyuzhnaya M.G."/>
        </authorList>
    </citation>
    <scope>NUCLEOTIDE SEQUENCE [LARGE SCALE GENOMIC DNA]</scope>
    <source>
        <strain evidence="3">ATCC BAA-1314 / JCM 13912 / FAM5</strain>
    </source>
</reference>
<protein>
    <recommendedName>
        <fullName evidence="1">LUD domain-containing protein</fullName>
    </recommendedName>
</protein>
<keyword evidence="3" id="KW-1185">Reference proteome</keyword>
<dbReference type="InterPro" id="IPR037171">
    <property type="entry name" value="NagB/RpiA_transferase-like"/>
</dbReference>
<organism evidence="2 3">
    <name type="scientific">Methyloversatilis universalis (strain ATCC BAA-1314 / DSM 25237 / JCM 13912 / CCUG 52030 / FAM5)</name>
    <dbReference type="NCBI Taxonomy" id="1000565"/>
    <lineage>
        <taxon>Bacteria</taxon>
        <taxon>Pseudomonadati</taxon>
        <taxon>Pseudomonadota</taxon>
        <taxon>Betaproteobacteria</taxon>
        <taxon>Nitrosomonadales</taxon>
        <taxon>Sterolibacteriaceae</taxon>
        <taxon>Methyloversatilis</taxon>
    </lineage>
</organism>
<dbReference type="InterPro" id="IPR003741">
    <property type="entry name" value="LUD_dom"/>
</dbReference>
<dbReference type="OrthoDB" id="9794157at2"/>
<proteinExistence type="predicted"/>
<dbReference type="AlphaFoldDB" id="F5RDN0"/>
<dbReference type="Gene3D" id="3.40.50.10420">
    <property type="entry name" value="NagB/RpiA/CoA transferase-like"/>
    <property type="match status" value="1"/>
</dbReference>
<dbReference type="PANTHER" id="PTHR43682">
    <property type="entry name" value="LACTATE UTILIZATION PROTEIN C"/>
    <property type="match status" value="1"/>
</dbReference>
<dbReference type="SUPFAM" id="SSF100950">
    <property type="entry name" value="NagB/RpiA/CoA transferase-like"/>
    <property type="match status" value="1"/>
</dbReference>